<evidence type="ECO:0000313" key="2">
    <source>
        <dbReference type="Proteomes" id="UP000325763"/>
    </source>
</evidence>
<dbReference type="KEGG" id="snq:CP978_21230"/>
<reference evidence="1 2" key="1">
    <citation type="submission" date="2017-09" db="EMBL/GenBank/DDBJ databases">
        <title>Streptomyces genome completion.</title>
        <authorList>
            <person name="Lee N."/>
            <person name="Cho B.-K."/>
        </authorList>
    </citation>
    <scope>NUCLEOTIDE SEQUENCE [LARGE SCALE GENOMIC DNA]</scope>
    <source>
        <strain evidence="1 2">ATCC 14899</strain>
    </source>
</reference>
<evidence type="ECO:0000313" key="1">
    <source>
        <dbReference type="EMBL" id="QEV40737.1"/>
    </source>
</evidence>
<accession>A0A5P2W8V0</accession>
<name>A0A5P2W8V0_9ACTN</name>
<sequence>MAGGADGDGLVAGLVVGSAVSSATPGPPAASVRALAAGCPEASAGREPAVAAVRVAWIRGSASVVPLPPVVDSDASRTRLRAPAARAKPPMARTIRRRRGLRCRPVGRCQRGPAVSGGSVVVPAVAVSVVMAVPPRCARTPPECAPAIGRLCVDRG</sequence>
<dbReference type="EMBL" id="CP023747">
    <property type="protein sequence ID" value="QEV40737.1"/>
    <property type="molecule type" value="Genomic_DNA"/>
</dbReference>
<dbReference type="Proteomes" id="UP000325763">
    <property type="component" value="Chromosome"/>
</dbReference>
<organism evidence="1 2">
    <name type="scientific">Streptomyces nodosus</name>
    <dbReference type="NCBI Taxonomy" id="40318"/>
    <lineage>
        <taxon>Bacteria</taxon>
        <taxon>Bacillati</taxon>
        <taxon>Actinomycetota</taxon>
        <taxon>Actinomycetes</taxon>
        <taxon>Kitasatosporales</taxon>
        <taxon>Streptomycetaceae</taxon>
        <taxon>Streptomyces</taxon>
    </lineage>
</organism>
<proteinExistence type="predicted"/>
<dbReference type="AlphaFoldDB" id="A0A5P2W8V0"/>
<protein>
    <submittedName>
        <fullName evidence="1">Uncharacterized protein</fullName>
    </submittedName>
</protein>
<gene>
    <name evidence="1" type="ORF">CP978_21230</name>
</gene>